<evidence type="ECO:0000313" key="6">
    <source>
        <dbReference type="EMBL" id="EUA94050.1"/>
    </source>
</evidence>
<reference evidence="6 7" key="1">
    <citation type="submission" date="2014-01" db="EMBL/GenBank/DDBJ databases">
        <authorList>
            <person name="Dobos K."/>
            <person name="Lenaerts A."/>
            <person name="Ordway D."/>
            <person name="DeGroote M.A."/>
            <person name="Parker T."/>
            <person name="Sizemore C."/>
            <person name="Tallon L.J."/>
            <person name="Sadzewicz L.K."/>
            <person name="Sengamalay N."/>
            <person name="Fraser C.M."/>
            <person name="Hine E."/>
            <person name="Shefchek K.A."/>
            <person name="Das S.P."/>
            <person name="Tettelin H."/>
        </authorList>
    </citation>
    <scope>NUCLEOTIDE SEQUENCE [LARGE SCALE GENOMIC DNA]</scope>
    <source>
        <strain evidence="6 7">Harvey</strain>
    </source>
</reference>
<protein>
    <submittedName>
        <fullName evidence="6">NADH-ubiquinone oxidoreductase-F iron-sulfur binding region family protein</fullName>
    </submittedName>
</protein>
<evidence type="ECO:0000313" key="7">
    <source>
        <dbReference type="Proteomes" id="UP000020681"/>
    </source>
</evidence>
<evidence type="ECO:0000256" key="3">
    <source>
        <dbReference type="ARBA" id="ARBA00022630"/>
    </source>
</evidence>
<comment type="cofactor">
    <cofactor evidence="2">
        <name>[4Fe-4S] cluster</name>
        <dbReference type="ChEBI" id="CHEBI:49883"/>
    </cofactor>
</comment>
<dbReference type="InterPro" id="IPR037207">
    <property type="entry name" value="Nuop51_4Fe4S-bd_sf"/>
</dbReference>
<evidence type="ECO:0000256" key="4">
    <source>
        <dbReference type="ARBA" id="ARBA00022643"/>
    </source>
</evidence>
<dbReference type="InterPro" id="IPR019575">
    <property type="entry name" value="Nuop51_4Fe4S-bd"/>
</dbReference>
<name>A0ABN0RAC6_MYCUL</name>
<comment type="cofactor">
    <cofactor evidence="1">
        <name>FMN</name>
        <dbReference type="ChEBI" id="CHEBI:58210"/>
    </cofactor>
</comment>
<dbReference type="PANTHER" id="PTHR11780:SF10">
    <property type="entry name" value="NADH DEHYDROGENASE [UBIQUINONE] FLAVOPROTEIN 1, MITOCHONDRIAL"/>
    <property type="match status" value="1"/>
</dbReference>
<sequence>PTEVLDAGGSSTPLLTDEHLDVRWTTRASARGVHAGHQSVGDLRRDHLCGPCGAALDRVLQHESCGKCTPCREGTFWLDKIYARLETGKGTREDIDKLLDISDSILGKSFCALGDGAASPVMSSIKHFQNEYIGPRRTGRLPLRSPGLRCSQQARNTAERDWATDDKCRQYQDRRRGEPAGAGDADYRRVPKSAFPKELWFIRAASSWVYRSHGSVITRCSSRSARVGNAWSRWKGQRKRWRRGTTVAPTTCVVRTQLTSEAPTGHSTGVMECC</sequence>
<feature type="non-terminal residue" evidence="6">
    <location>
        <position position="1"/>
    </location>
</feature>
<dbReference type="EMBL" id="JAOL01000023">
    <property type="protein sequence ID" value="EUA94050.1"/>
    <property type="molecule type" value="Genomic_DNA"/>
</dbReference>
<evidence type="ECO:0000256" key="2">
    <source>
        <dbReference type="ARBA" id="ARBA00001966"/>
    </source>
</evidence>
<keyword evidence="7" id="KW-1185">Reference proteome</keyword>
<dbReference type="Gene3D" id="1.20.1440.230">
    <property type="entry name" value="NADH-ubiquinone oxidoreductase 51kDa subunit, iron-sulphur binding domain"/>
    <property type="match status" value="1"/>
</dbReference>
<dbReference type="PANTHER" id="PTHR11780">
    <property type="entry name" value="NADH-UBIQUINONE OXIDOREDUCTASE FLAVOPROTEIN 1 NDUFV1"/>
    <property type="match status" value="1"/>
</dbReference>
<proteinExistence type="predicted"/>
<dbReference type="InterPro" id="IPR001949">
    <property type="entry name" value="NADH-UbQ_OxRdtase_51kDa_CS"/>
</dbReference>
<dbReference type="Pfam" id="PF10589">
    <property type="entry name" value="NADH_4Fe-4S"/>
    <property type="match status" value="1"/>
</dbReference>
<feature type="domain" description="NADH-ubiquinone oxidoreductase 51kDa subunit iron-sulphur binding" evidence="5">
    <location>
        <begin position="54"/>
        <end position="95"/>
    </location>
</feature>
<comment type="caution">
    <text evidence="6">The sequence shown here is derived from an EMBL/GenBank/DDBJ whole genome shotgun (WGS) entry which is preliminary data.</text>
</comment>
<dbReference type="SUPFAM" id="SSF140490">
    <property type="entry name" value="Nqo1C-terminal domain-like"/>
    <property type="match status" value="1"/>
</dbReference>
<evidence type="ECO:0000259" key="5">
    <source>
        <dbReference type="SMART" id="SM00928"/>
    </source>
</evidence>
<keyword evidence="4" id="KW-0288">FMN</keyword>
<keyword evidence="3" id="KW-0285">Flavoprotein</keyword>
<dbReference type="SMART" id="SM00928">
    <property type="entry name" value="NADH_4Fe-4S"/>
    <property type="match status" value="1"/>
</dbReference>
<organism evidence="6 7">
    <name type="scientific">Mycobacterium ulcerans str. Harvey</name>
    <dbReference type="NCBI Taxonomy" id="1299332"/>
    <lineage>
        <taxon>Bacteria</taxon>
        <taxon>Bacillati</taxon>
        <taxon>Actinomycetota</taxon>
        <taxon>Actinomycetes</taxon>
        <taxon>Mycobacteriales</taxon>
        <taxon>Mycobacteriaceae</taxon>
        <taxon>Mycobacterium</taxon>
        <taxon>Mycobacterium ulcerans group</taxon>
    </lineage>
</organism>
<dbReference type="Proteomes" id="UP000020681">
    <property type="component" value="Unassembled WGS sequence"/>
</dbReference>
<evidence type="ECO:0000256" key="1">
    <source>
        <dbReference type="ARBA" id="ARBA00001917"/>
    </source>
</evidence>
<gene>
    <name evidence="6" type="ORF">I551_8696</name>
</gene>
<dbReference type="PROSITE" id="PS00645">
    <property type="entry name" value="COMPLEX1_51K_2"/>
    <property type="match status" value="1"/>
</dbReference>
<dbReference type="InterPro" id="IPR050837">
    <property type="entry name" value="ComplexI_51kDa_subunit"/>
</dbReference>
<accession>A0ABN0RAC6</accession>